<name>A0A3E1NTI1_9BACT</name>
<gene>
    <name evidence="1" type="ORF">DXN04_30715</name>
</gene>
<reference evidence="1 2" key="1">
    <citation type="submission" date="2018-08" db="EMBL/GenBank/DDBJ databases">
        <title>Chitinophaga sp. K20C18050901, a novel bacterium isolated from forest soil.</title>
        <authorList>
            <person name="Wang C."/>
        </authorList>
    </citation>
    <scope>NUCLEOTIDE SEQUENCE [LARGE SCALE GENOMIC DNA]</scope>
    <source>
        <strain evidence="1 2">K20C18050901</strain>
    </source>
</reference>
<proteinExistence type="predicted"/>
<dbReference type="AlphaFoldDB" id="A0A3E1NTI1"/>
<dbReference type="EMBL" id="QTJV01000016">
    <property type="protein sequence ID" value="RFM31213.1"/>
    <property type="molecule type" value="Genomic_DNA"/>
</dbReference>
<organism evidence="1 2">
    <name type="scientific">Chitinophaga silvisoli</name>
    <dbReference type="NCBI Taxonomy" id="2291814"/>
    <lineage>
        <taxon>Bacteria</taxon>
        <taxon>Pseudomonadati</taxon>
        <taxon>Bacteroidota</taxon>
        <taxon>Chitinophagia</taxon>
        <taxon>Chitinophagales</taxon>
        <taxon>Chitinophagaceae</taxon>
        <taxon>Chitinophaga</taxon>
    </lineage>
</organism>
<evidence type="ECO:0000313" key="1">
    <source>
        <dbReference type="EMBL" id="RFM31213.1"/>
    </source>
</evidence>
<dbReference type="Proteomes" id="UP000261174">
    <property type="component" value="Unassembled WGS sequence"/>
</dbReference>
<protein>
    <submittedName>
        <fullName evidence="1">Uncharacterized protein</fullName>
    </submittedName>
</protein>
<comment type="caution">
    <text evidence="1">The sequence shown here is derived from an EMBL/GenBank/DDBJ whole genome shotgun (WGS) entry which is preliminary data.</text>
</comment>
<sequence length="59" mass="6374">MTETALTQDLEEHPDYPGMLSVGGVLKNFDLANIALNGGNSLLLNAKCHSITFHTISIF</sequence>
<accession>A0A3E1NTI1</accession>
<dbReference type="RefSeq" id="WP_116857247.1">
    <property type="nucleotide sequence ID" value="NZ_QTJV01000016.1"/>
</dbReference>
<keyword evidence="2" id="KW-1185">Reference proteome</keyword>
<evidence type="ECO:0000313" key="2">
    <source>
        <dbReference type="Proteomes" id="UP000261174"/>
    </source>
</evidence>